<dbReference type="Pfam" id="PF10127">
    <property type="entry name" value="RlaP"/>
    <property type="match status" value="1"/>
</dbReference>
<dbReference type="InterPro" id="IPR018775">
    <property type="entry name" value="RlaP"/>
</dbReference>
<evidence type="ECO:0008006" key="3">
    <source>
        <dbReference type="Google" id="ProtNLM"/>
    </source>
</evidence>
<reference evidence="1 2" key="1">
    <citation type="submission" date="2021-12" db="EMBL/GenBank/DDBJ databases">
        <title>Genome sequencing of bacteria with rrn-lacking chromosome and rrn-plasmid.</title>
        <authorList>
            <person name="Anda M."/>
            <person name="Iwasaki W."/>
        </authorList>
    </citation>
    <scope>NUCLEOTIDE SEQUENCE [LARGE SCALE GENOMIC DNA]</scope>
    <source>
        <strain evidence="1 2">DSM 100852</strain>
    </source>
</reference>
<accession>A0AAU9CAW0</accession>
<dbReference type="PANTHER" id="PTHR34817:SF1">
    <property type="entry name" value="NUCLEOTIDYLTRANSFERASE"/>
    <property type="match status" value="1"/>
</dbReference>
<dbReference type="EMBL" id="AP025314">
    <property type="protein sequence ID" value="BDD09306.1"/>
    <property type="molecule type" value="Genomic_DNA"/>
</dbReference>
<proteinExistence type="predicted"/>
<sequence>MTIDELKHSGWIMFECISGSKAYGLDVPGSDTDIKGVFVLPQDRIYGLDYIAQISNQSNDIVYYELGRFIELLIKNNPNILEMLAVSDEDILYKDPLWDKIRNAPVLSKLCKNTFAGYAFTQIKKAKGLNKKIFNPIDRKRKTVTDFCYILQGKGSVPFNTWLTETGTSAESCGLAKIPHIKGVYGLYKDIQTPYGGIVRDSECGDVRLSSIPEGCVPEAFLFFNKEAYAAHCKEYKAYWDWVEKRNPARFENTLAHGKNYDAKNMMHTFRLLRMAEEILSEGKIIVKRPDREFLLRVRNGEFEYEDLIKMAEEAVEKISELEKVSDLPDVPDKENLINLLLRVRKEWYKRYD</sequence>
<evidence type="ECO:0000313" key="2">
    <source>
        <dbReference type="Proteomes" id="UP001348817"/>
    </source>
</evidence>
<gene>
    <name evidence="1" type="ORF">FUAX_17380</name>
</gene>
<dbReference type="AlphaFoldDB" id="A0AAU9CAW0"/>
<name>A0AAU9CAW0_9BACT</name>
<dbReference type="KEGG" id="fax:FUAX_17380"/>
<dbReference type="RefSeq" id="WP_338394517.1">
    <property type="nucleotide sequence ID" value="NZ_AP025314.1"/>
</dbReference>
<keyword evidence="2" id="KW-1185">Reference proteome</keyword>
<dbReference type="PANTHER" id="PTHR34817">
    <property type="entry name" value="NUCLEOTIDYLTRANSFERASE"/>
    <property type="match status" value="1"/>
</dbReference>
<protein>
    <recommendedName>
        <fullName evidence="3">Nucleotidyltransferase</fullName>
    </recommendedName>
</protein>
<evidence type="ECO:0000313" key="1">
    <source>
        <dbReference type="EMBL" id="BDD09306.1"/>
    </source>
</evidence>
<dbReference type="Proteomes" id="UP001348817">
    <property type="component" value="Chromosome"/>
</dbReference>
<organism evidence="1 2">
    <name type="scientific">Fulvitalea axinellae</name>
    <dbReference type="NCBI Taxonomy" id="1182444"/>
    <lineage>
        <taxon>Bacteria</taxon>
        <taxon>Pseudomonadati</taxon>
        <taxon>Bacteroidota</taxon>
        <taxon>Cytophagia</taxon>
        <taxon>Cytophagales</taxon>
        <taxon>Persicobacteraceae</taxon>
        <taxon>Fulvitalea</taxon>
    </lineage>
</organism>